<dbReference type="OrthoDB" id="165483at2"/>
<organism evidence="1 2">
    <name type="scientific">Mesobacillus subterraneus</name>
    <dbReference type="NCBI Taxonomy" id="285983"/>
    <lineage>
        <taxon>Bacteria</taxon>
        <taxon>Bacillati</taxon>
        <taxon>Bacillota</taxon>
        <taxon>Bacilli</taxon>
        <taxon>Bacillales</taxon>
        <taxon>Bacillaceae</taxon>
        <taxon>Mesobacillus</taxon>
    </lineage>
</organism>
<dbReference type="Proteomes" id="UP000279911">
    <property type="component" value="Unassembled WGS sequence"/>
</dbReference>
<reference evidence="2" key="1">
    <citation type="submission" date="2018-12" db="EMBL/GenBank/DDBJ databases">
        <title>Bacillus chawlae sp. nov., Bacillus glennii sp. nov., and Bacillus saganii sp. nov. Isolated from the Vehicle Assembly Building at Kennedy Space Center where the Viking Spacecraft were Assembled.</title>
        <authorList>
            <person name="Seuylemezian A."/>
            <person name="Vaishampayan P."/>
        </authorList>
    </citation>
    <scope>NUCLEOTIDE SEQUENCE [LARGE SCALE GENOMIC DNA]</scope>
    <source>
        <strain evidence="2">DSM 13966</strain>
    </source>
</reference>
<sequence>MSKYPASYIQYLAHFHGDRDYFECHEILEEYWKATDAGNKKSVWVGLILLAVSAYHHRRDNFSGANRTLEKAAEIFSADFNSLNRLGINPVALAETLKKRKKLLRNRMPYSSFNLPIDDPDLIKLCQEECKQNGFSWGDKSDLEDQDLIHRHAFRDRSDVISDRQMALEERKNRRHR</sequence>
<evidence type="ECO:0000313" key="2">
    <source>
        <dbReference type="Proteomes" id="UP000279911"/>
    </source>
</evidence>
<accession>A0A3R9F0N3</accession>
<dbReference type="Pfam" id="PF03745">
    <property type="entry name" value="DUF309"/>
    <property type="match status" value="1"/>
</dbReference>
<dbReference type="PANTHER" id="PTHR34796">
    <property type="entry name" value="EXPRESSED PROTEIN"/>
    <property type="match status" value="1"/>
</dbReference>
<gene>
    <name evidence="1" type="ORF">EJA10_09480</name>
</gene>
<evidence type="ECO:0000313" key="1">
    <source>
        <dbReference type="EMBL" id="RSD27306.1"/>
    </source>
</evidence>
<name>A0A3R9F0N3_9BACI</name>
<dbReference type="InterPro" id="IPR005500">
    <property type="entry name" value="DUF309"/>
</dbReference>
<proteinExistence type="predicted"/>
<dbReference type="EMBL" id="RSFW01000012">
    <property type="protein sequence ID" value="RSD27306.1"/>
    <property type="molecule type" value="Genomic_DNA"/>
</dbReference>
<dbReference type="InterPro" id="IPR023203">
    <property type="entry name" value="TTHA0068_sf"/>
</dbReference>
<dbReference type="RefSeq" id="WP_125479762.1">
    <property type="nucleotide sequence ID" value="NZ_RSFW01000012.1"/>
</dbReference>
<dbReference type="AlphaFoldDB" id="A0A3R9F0N3"/>
<dbReference type="SUPFAM" id="SSF140663">
    <property type="entry name" value="TTHA0068-like"/>
    <property type="match status" value="1"/>
</dbReference>
<protein>
    <submittedName>
        <fullName evidence="1">DUF309 domain-containing protein</fullName>
    </submittedName>
</protein>
<dbReference type="Gene3D" id="1.10.3450.10">
    <property type="entry name" value="TTHA0068-like"/>
    <property type="match status" value="1"/>
</dbReference>
<comment type="caution">
    <text evidence="1">The sequence shown here is derived from an EMBL/GenBank/DDBJ whole genome shotgun (WGS) entry which is preliminary data.</text>
</comment>
<dbReference type="PANTHER" id="PTHR34796:SF1">
    <property type="entry name" value="EXPRESSED PROTEIN"/>
    <property type="match status" value="1"/>
</dbReference>